<dbReference type="InterPro" id="IPR015797">
    <property type="entry name" value="NUDIX_hydrolase-like_dom_sf"/>
</dbReference>
<dbReference type="PROSITE" id="PS00893">
    <property type="entry name" value="NUDIX_BOX"/>
    <property type="match status" value="1"/>
</dbReference>
<dbReference type="InterPro" id="IPR020084">
    <property type="entry name" value="NUDIX_hydrolase_CS"/>
</dbReference>
<dbReference type="PROSITE" id="PS51462">
    <property type="entry name" value="NUDIX"/>
    <property type="match status" value="1"/>
</dbReference>
<evidence type="ECO:0000256" key="3">
    <source>
        <dbReference type="ARBA" id="ARBA00022801"/>
    </source>
</evidence>
<comment type="caution">
    <text evidence="7">The sequence shown here is derived from an EMBL/GenBank/DDBJ whole genome shotgun (WGS) entry which is preliminary data.</text>
</comment>
<dbReference type="PANTHER" id="PTHR43046">
    <property type="entry name" value="GDP-MANNOSE MANNOSYL HYDROLASE"/>
    <property type="match status" value="1"/>
</dbReference>
<comment type="cofactor">
    <cofactor evidence="1">
        <name>Mg(2+)</name>
        <dbReference type="ChEBI" id="CHEBI:18420"/>
    </cofactor>
</comment>
<organism evidence="7 8">
    <name type="scientific">Nocardioides mangrovi</name>
    <dbReference type="NCBI Taxonomy" id="2874580"/>
    <lineage>
        <taxon>Bacteria</taxon>
        <taxon>Bacillati</taxon>
        <taxon>Actinomycetota</taxon>
        <taxon>Actinomycetes</taxon>
        <taxon>Propionibacteriales</taxon>
        <taxon>Nocardioidaceae</taxon>
        <taxon>Nocardioides</taxon>
    </lineage>
</organism>
<protein>
    <submittedName>
        <fullName evidence="7">NUDIX domain-containing protein</fullName>
    </submittedName>
</protein>
<feature type="domain" description="Nudix hydrolase" evidence="6">
    <location>
        <begin position="1"/>
        <end position="132"/>
    </location>
</feature>
<dbReference type="InterPro" id="IPR000086">
    <property type="entry name" value="NUDIX_hydrolase_dom"/>
</dbReference>
<evidence type="ECO:0000313" key="8">
    <source>
        <dbReference type="Proteomes" id="UP000780875"/>
    </source>
</evidence>
<dbReference type="Pfam" id="PF00293">
    <property type="entry name" value="NUDIX"/>
    <property type="match status" value="1"/>
</dbReference>
<dbReference type="SUPFAM" id="SSF55811">
    <property type="entry name" value="Nudix"/>
    <property type="match status" value="1"/>
</dbReference>
<evidence type="ECO:0000313" key="7">
    <source>
        <dbReference type="EMBL" id="MBZ5738714.1"/>
    </source>
</evidence>
<accession>A0ABS7UCH4</accession>
<evidence type="ECO:0000259" key="6">
    <source>
        <dbReference type="PROSITE" id="PS51462"/>
    </source>
</evidence>
<dbReference type="EMBL" id="JAIQZJ010000006">
    <property type="protein sequence ID" value="MBZ5738714.1"/>
    <property type="molecule type" value="Genomic_DNA"/>
</dbReference>
<gene>
    <name evidence="7" type="ORF">K8U61_11120</name>
</gene>
<keyword evidence="4" id="KW-0460">Magnesium</keyword>
<dbReference type="RefSeq" id="WP_224123088.1">
    <property type="nucleotide sequence ID" value="NZ_JAIQZJ010000006.1"/>
</dbReference>
<reference evidence="7 8" key="1">
    <citation type="submission" date="2021-09" db="EMBL/GenBank/DDBJ databases">
        <title>Whole genome sequence of Nocardioides sp. GBK3QG-3.</title>
        <authorList>
            <person name="Tuo L."/>
        </authorList>
    </citation>
    <scope>NUCLEOTIDE SEQUENCE [LARGE SCALE GENOMIC DNA]</scope>
    <source>
        <strain evidence="7 8">GBK3QG-3</strain>
    </source>
</reference>
<dbReference type="Proteomes" id="UP000780875">
    <property type="component" value="Unassembled WGS sequence"/>
</dbReference>
<keyword evidence="8" id="KW-1185">Reference proteome</keyword>
<dbReference type="Gene3D" id="3.90.79.10">
    <property type="entry name" value="Nucleoside Triphosphate Pyrophosphohydrolase"/>
    <property type="match status" value="1"/>
</dbReference>
<name>A0ABS7UCH4_9ACTN</name>
<dbReference type="InterPro" id="IPR020476">
    <property type="entry name" value="Nudix_hydrolase"/>
</dbReference>
<evidence type="ECO:0000256" key="1">
    <source>
        <dbReference type="ARBA" id="ARBA00001946"/>
    </source>
</evidence>
<dbReference type="PANTHER" id="PTHR43046:SF12">
    <property type="entry name" value="GDP-MANNOSE MANNOSYL HYDROLASE"/>
    <property type="match status" value="1"/>
</dbReference>
<evidence type="ECO:0000256" key="2">
    <source>
        <dbReference type="ARBA" id="ARBA00005582"/>
    </source>
</evidence>
<keyword evidence="3 5" id="KW-0378">Hydrolase</keyword>
<sequence length="143" mass="15667">MHRFASVILVDPRGWLLLQERDEHPVIDPDTWGLVGGHVEDGEDYEPAAYRELEEETGIRVPPGGLRLWRELQIFHEAYGTLDTMQVWYAATNLTDGDVVVGEGRQIVFVEPAAARGLVLAASAAVVVPGFLDSPAYAAILDA</sequence>
<evidence type="ECO:0000256" key="4">
    <source>
        <dbReference type="ARBA" id="ARBA00022842"/>
    </source>
</evidence>
<evidence type="ECO:0000256" key="5">
    <source>
        <dbReference type="RuleBase" id="RU003476"/>
    </source>
</evidence>
<dbReference type="PRINTS" id="PR00502">
    <property type="entry name" value="NUDIXFAMILY"/>
</dbReference>
<proteinExistence type="inferred from homology"/>
<comment type="similarity">
    <text evidence="2 5">Belongs to the Nudix hydrolase family.</text>
</comment>